<dbReference type="Pfam" id="PF13855">
    <property type="entry name" value="LRR_8"/>
    <property type="match status" value="3"/>
</dbReference>
<evidence type="ECO:0000313" key="4">
    <source>
        <dbReference type="EMBL" id="KAK5642788.1"/>
    </source>
</evidence>
<evidence type="ECO:0000256" key="2">
    <source>
        <dbReference type="ARBA" id="ARBA00022737"/>
    </source>
</evidence>
<dbReference type="InterPro" id="IPR050333">
    <property type="entry name" value="SLRP"/>
</dbReference>
<dbReference type="SUPFAM" id="SSF52047">
    <property type="entry name" value="RNI-like"/>
    <property type="match status" value="1"/>
</dbReference>
<feature type="chain" id="PRO_5042871570" evidence="3">
    <location>
        <begin position="21"/>
        <end position="587"/>
    </location>
</feature>
<keyword evidence="1" id="KW-0433">Leucine-rich repeat</keyword>
<dbReference type="PRINTS" id="PR00019">
    <property type="entry name" value="LEURICHRPT"/>
</dbReference>
<dbReference type="FunFam" id="3.80.10.10:FF:001164">
    <property type="entry name" value="GH01279p"/>
    <property type="match status" value="1"/>
</dbReference>
<organism evidence="4 5">
    <name type="scientific">Pyrocoelia pectoralis</name>
    <dbReference type="NCBI Taxonomy" id="417401"/>
    <lineage>
        <taxon>Eukaryota</taxon>
        <taxon>Metazoa</taxon>
        <taxon>Ecdysozoa</taxon>
        <taxon>Arthropoda</taxon>
        <taxon>Hexapoda</taxon>
        <taxon>Insecta</taxon>
        <taxon>Pterygota</taxon>
        <taxon>Neoptera</taxon>
        <taxon>Endopterygota</taxon>
        <taxon>Coleoptera</taxon>
        <taxon>Polyphaga</taxon>
        <taxon>Elateriformia</taxon>
        <taxon>Elateroidea</taxon>
        <taxon>Lampyridae</taxon>
        <taxon>Lampyrinae</taxon>
        <taxon>Pyrocoelia</taxon>
    </lineage>
</organism>
<keyword evidence="5" id="KW-1185">Reference proteome</keyword>
<protein>
    <submittedName>
        <fullName evidence="4">Uncharacterized protein</fullName>
    </submittedName>
</protein>
<dbReference type="SMART" id="SM00369">
    <property type="entry name" value="LRR_TYP"/>
    <property type="match status" value="14"/>
</dbReference>
<sequence>MLWELFSILPLLLNMHLVSSSCRHENNFGVYFIYCTQLSNLEEIDTIPFNSSMIRIFIDNSNITLTRSHNLVDKRLKELQITASSISVIERDFLINFQELDRITIRDSEIQKIETFPSLIKLDSLIFQRNKMSSLPQDFVRELRRLNIMFLTNSEIDLKHLPQYMFRDVPLICLRLSGNGIMSVKPNTFATLKSLVELKLNNNSISVLPVGVFQDLEALTDLNLNDNRLISLRKDTFGGLRNLNYLTLSNNYLTHIESNWFDELPSLTVLHLNSNRIKSFELSAPLLKSLYLSQNFLTHLRDDFIDAPSLRLLDISHNSLNHVANNAFKGLRQLETLNLESNKISRLVYKHLSNLISLTLSDNKITNLTTIEFNRLQHLQSLNLSNNNIVTLPMLAFHKLFSLQELDLHNTRLTEIKPSMFAGLENLKSLNLSGNKLLKITPGTFKGVKGLKILNLGDIYVKKFNFNAFSELQHLKVLNLEYNKFTYLPVGLFANMKLNYLSLKGNAVKQLERNVFKNQTEMEELDLRHTKVENLDFVEEMHNLRFLLLENTKYGDLKIIRFINQTFRKVNEGYWDSWCSDFECKGK</sequence>
<dbReference type="EMBL" id="JAVRBK010000006">
    <property type="protein sequence ID" value="KAK5642788.1"/>
    <property type="molecule type" value="Genomic_DNA"/>
</dbReference>
<dbReference type="AlphaFoldDB" id="A0AAN7ZKK6"/>
<evidence type="ECO:0000313" key="5">
    <source>
        <dbReference type="Proteomes" id="UP001329430"/>
    </source>
</evidence>
<dbReference type="PANTHER" id="PTHR45712">
    <property type="entry name" value="AGAP008170-PA"/>
    <property type="match status" value="1"/>
</dbReference>
<evidence type="ECO:0000256" key="3">
    <source>
        <dbReference type="SAM" id="SignalP"/>
    </source>
</evidence>
<dbReference type="PANTHER" id="PTHR45712:SF22">
    <property type="entry name" value="INSULIN-LIKE GROWTH FACTOR-BINDING PROTEIN COMPLEX ACID LABILE SUBUNIT"/>
    <property type="match status" value="1"/>
</dbReference>
<dbReference type="Gene3D" id="3.80.10.10">
    <property type="entry name" value="Ribonuclease Inhibitor"/>
    <property type="match status" value="4"/>
</dbReference>
<keyword evidence="3" id="KW-0732">Signal</keyword>
<dbReference type="InterPro" id="IPR001611">
    <property type="entry name" value="Leu-rich_rpt"/>
</dbReference>
<evidence type="ECO:0000256" key="1">
    <source>
        <dbReference type="ARBA" id="ARBA00022614"/>
    </source>
</evidence>
<feature type="signal peptide" evidence="3">
    <location>
        <begin position="1"/>
        <end position="20"/>
    </location>
</feature>
<name>A0AAN7ZKK6_9COLE</name>
<dbReference type="PROSITE" id="PS51450">
    <property type="entry name" value="LRR"/>
    <property type="match status" value="5"/>
</dbReference>
<dbReference type="Pfam" id="PF00560">
    <property type="entry name" value="LRR_1"/>
    <property type="match status" value="1"/>
</dbReference>
<dbReference type="SMART" id="SM00364">
    <property type="entry name" value="LRR_BAC"/>
    <property type="match status" value="5"/>
</dbReference>
<dbReference type="InterPro" id="IPR032675">
    <property type="entry name" value="LRR_dom_sf"/>
</dbReference>
<dbReference type="InterPro" id="IPR003591">
    <property type="entry name" value="Leu-rich_rpt_typical-subtyp"/>
</dbReference>
<dbReference type="Proteomes" id="UP001329430">
    <property type="component" value="Chromosome 6"/>
</dbReference>
<reference evidence="4 5" key="1">
    <citation type="journal article" date="2024" name="Insects">
        <title>An Improved Chromosome-Level Genome Assembly of the Firefly Pyrocoelia pectoralis.</title>
        <authorList>
            <person name="Fu X."/>
            <person name="Meyer-Rochow V.B."/>
            <person name="Ballantyne L."/>
            <person name="Zhu X."/>
        </authorList>
    </citation>
    <scope>NUCLEOTIDE SEQUENCE [LARGE SCALE GENOMIC DNA]</scope>
    <source>
        <strain evidence="4">XCY_ONT2</strain>
    </source>
</reference>
<proteinExistence type="predicted"/>
<keyword evidence="2" id="KW-0677">Repeat</keyword>
<gene>
    <name evidence="4" type="ORF">RI129_008955</name>
</gene>
<dbReference type="SUPFAM" id="SSF52058">
    <property type="entry name" value="L domain-like"/>
    <property type="match status" value="1"/>
</dbReference>
<comment type="caution">
    <text evidence="4">The sequence shown here is derived from an EMBL/GenBank/DDBJ whole genome shotgun (WGS) entry which is preliminary data.</text>
</comment>
<accession>A0AAN7ZKK6</accession>